<dbReference type="EMBL" id="JACQXR010000026">
    <property type="protein sequence ID" value="MBI4726028.1"/>
    <property type="molecule type" value="Genomic_DNA"/>
</dbReference>
<accession>A0A933I9W5</accession>
<evidence type="ECO:0000259" key="3">
    <source>
        <dbReference type="Pfam" id="PF02470"/>
    </source>
</evidence>
<dbReference type="InterPro" id="IPR003399">
    <property type="entry name" value="Mce/MlaD"/>
</dbReference>
<dbReference type="InterPro" id="IPR052336">
    <property type="entry name" value="MlaD_Phospholipid_Transporter"/>
</dbReference>
<sequence>MPINKLSHEFKVGLLIALGLAVALIAVLSVGERQGLLKQRYFLNARFDDVSGLQEGAPVRVSGFQVGVVNRIALVEIGGRQKVEARLRIEKQAQSRIRRGSVAKISSQGLLGDKLVEIVPAPMDQPMLNNGEELITIVVMPPEEILARAAEIADTMRSTALSLNVIMKKVERGTGTLGKMVDDPRLYVNLDSALVSLNHLILLIKGSKGTVGKLINDPSLYNNANQAMTNLNVISDSLKRGQGSLGKMLREPELYNALDSTSQRLNVILGRMEKGEGNLGKLSKDEELYKNLKESSEELNKLIKDIKKDPKRYFSIF</sequence>
<feature type="coiled-coil region" evidence="1">
    <location>
        <begin position="282"/>
        <end position="309"/>
    </location>
</feature>
<feature type="domain" description="Mce/MlaD" evidence="3">
    <location>
        <begin position="41"/>
        <end position="120"/>
    </location>
</feature>
<dbReference type="AlphaFoldDB" id="A0A933I9W5"/>
<evidence type="ECO:0000313" key="5">
    <source>
        <dbReference type="Proteomes" id="UP000736328"/>
    </source>
</evidence>
<evidence type="ECO:0000256" key="2">
    <source>
        <dbReference type="SAM" id="Phobius"/>
    </source>
</evidence>
<gene>
    <name evidence="4" type="ORF">HY768_02185</name>
</gene>
<reference evidence="4" key="1">
    <citation type="submission" date="2020-07" db="EMBL/GenBank/DDBJ databases">
        <title>Huge and variable diversity of episymbiotic CPR bacteria and DPANN archaea in groundwater ecosystems.</title>
        <authorList>
            <person name="He C.Y."/>
            <person name="Keren R."/>
            <person name="Whittaker M."/>
            <person name="Farag I.F."/>
            <person name="Doudna J."/>
            <person name="Cate J.H.D."/>
            <person name="Banfield J.F."/>
        </authorList>
    </citation>
    <scope>NUCLEOTIDE SEQUENCE</scope>
    <source>
        <strain evidence="4">NC_groundwater_1520_Pr4_B-0.1um_53_5</strain>
    </source>
</reference>
<dbReference type="GO" id="GO:0005543">
    <property type="term" value="F:phospholipid binding"/>
    <property type="evidence" value="ECO:0007669"/>
    <property type="project" value="TreeGrafter"/>
</dbReference>
<keyword evidence="2" id="KW-0472">Membrane</keyword>
<proteinExistence type="predicted"/>
<evidence type="ECO:0000313" key="4">
    <source>
        <dbReference type="EMBL" id="MBI4726028.1"/>
    </source>
</evidence>
<name>A0A933I9W5_UNCT6</name>
<keyword evidence="1" id="KW-0175">Coiled coil</keyword>
<dbReference type="Pfam" id="PF02470">
    <property type="entry name" value="MlaD"/>
    <property type="match status" value="1"/>
</dbReference>
<feature type="transmembrane region" description="Helical" evidence="2">
    <location>
        <begin position="12"/>
        <end position="31"/>
    </location>
</feature>
<dbReference type="PANTHER" id="PTHR33371:SF4">
    <property type="entry name" value="INTERMEMBRANE PHOSPHOLIPID TRANSPORT SYSTEM BINDING PROTEIN MLAD"/>
    <property type="match status" value="1"/>
</dbReference>
<protein>
    <submittedName>
        <fullName evidence="4">MCE family protein</fullName>
    </submittedName>
</protein>
<dbReference type="Proteomes" id="UP000736328">
    <property type="component" value="Unassembled WGS sequence"/>
</dbReference>
<dbReference type="GO" id="GO:0005548">
    <property type="term" value="F:phospholipid transporter activity"/>
    <property type="evidence" value="ECO:0007669"/>
    <property type="project" value="TreeGrafter"/>
</dbReference>
<evidence type="ECO:0000256" key="1">
    <source>
        <dbReference type="SAM" id="Coils"/>
    </source>
</evidence>
<keyword evidence="2" id="KW-1133">Transmembrane helix</keyword>
<dbReference type="PANTHER" id="PTHR33371">
    <property type="entry name" value="INTERMEMBRANE PHOSPHOLIPID TRANSPORT SYSTEM BINDING PROTEIN MLAD-RELATED"/>
    <property type="match status" value="1"/>
</dbReference>
<keyword evidence="2" id="KW-0812">Transmembrane</keyword>
<organism evidence="4 5">
    <name type="scientific">candidate division TA06 bacterium</name>
    <dbReference type="NCBI Taxonomy" id="2250710"/>
    <lineage>
        <taxon>Bacteria</taxon>
        <taxon>Bacteria division TA06</taxon>
    </lineage>
</organism>
<comment type="caution">
    <text evidence="4">The sequence shown here is derived from an EMBL/GenBank/DDBJ whole genome shotgun (WGS) entry which is preliminary data.</text>
</comment>